<dbReference type="GO" id="GO:0016787">
    <property type="term" value="F:hydrolase activity"/>
    <property type="evidence" value="ECO:0007669"/>
    <property type="project" value="TreeGrafter"/>
</dbReference>
<dbReference type="AlphaFoldDB" id="A0A0B7A1Q4"/>
<dbReference type="Gene3D" id="2.120.10.30">
    <property type="entry name" value="TolB, C-terminal domain"/>
    <property type="match status" value="1"/>
</dbReference>
<dbReference type="PANTHER" id="PTHR10426">
    <property type="entry name" value="STRICTOSIDINE SYNTHASE-RELATED"/>
    <property type="match status" value="1"/>
</dbReference>
<dbReference type="GO" id="GO:0012505">
    <property type="term" value="C:endomembrane system"/>
    <property type="evidence" value="ECO:0007669"/>
    <property type="project" value="TreeGrafter"/>
</dbReference>
<evidence type="ECO:0000256" key="5">
    <source>
        <dbReference type="SAM" id="Phobius"/>
    </source>
</evidence>
<name>A0A0B7A1Q4_9EUPU</name>
<evidence type="ECO:0000256" key="2">
    <source>
        <dbReference type="ARBA" id="ARBA00022553"/>
    </source>
</evidence>
<keyword evidence="5" id="KW-1133">Transmembrane helix</keyword>
<organism evidence="7">
    <name type="scientific">Arion vulgaris</name>
    <dbReference type="NCBI Taxonomy" id="1028688"/>
    <lineage>
        <taxon>Eukaryota</taxon>
        <taxon>Metazoa</taxon>
        <taxon>Spiralia</taxon>
        <taxon>Lophotrochozoa</taxon>
        <taxon>Mollusca</taxon>
        <taxon>Gastropoda</taxon>
        <taxon>Heterobranchia</taxon>
        <taxon>Euthyneura</taxon>
        <taxon>Panpulmonata</taxon>
        <taxon>Eupulmonata</taxon>
        <taxon>Stylommatophora</taxon>
        <taxon>Helicina</taxon>
        <taxon>Arionoidea</taxon>
        <taxon>Arionidae</taxon>
        <taxon>Arion</taxon>
    </lineage>
</organism>
<feature type="domain" description="Strictosidine synthase conserved region" evidence="6">
    <location>
        <begin position="202"/>
        <end position="287"/>
    </location>
</feature>
<dbReference type="InterPro" id="IPR011042">
    <property type="entry name" value="6-blade_b-propeller_TolB-like"/>
</dbReference>
<feature type="transmembrane region" description="Helical" evidence="5">
    <location>
        <begin position="39"/>
        <end position="61"/>
    </location>
</feature>
<dbReference type="PANTHER" id="PTHR10426:SF88">
    <property type="entry name" value="ADIPOCYTE PLASMA MEMBRANE-ASSOCIATED PROTEIN HEMOMUCIN-RELATED"/>
    <property type="match status" value="1"/>
</dbReference>
<comment type="similarity">
    <text evidence="1">Belongs to the strictosidine synthase family.</text>
</comment>
<evidence type="ECO:0000259" key="6">
    <source>
        <dbReference type="Pfam" id="PF03088"/>
    </source>
</evidence>
<feature type="region of interest" description="Disordered" evidence="4">
    <location>
        <begin position="1"/>
        <end position="29"/>
    </location>
</feature>
<sequence length="423" mass="47170">MSSTKARQRHTDKQKHSEEKIPKKKLQDDKIARKSSRRWILAFLIALSATLVIPVLILIAWPSPVEPVIIEGLSEPPELIGPLEANNVLESAEQIYVDKVEGPESIVVDGDHIYTGTADGWVNHIHKGVVQKIATFGKEPCGGYLNENTCGRPLGMRMDKDGFLIVADAYYGLFKLNVVTGDYVPLHLSTTPINGKEGKLINDLDIAPDGKIYFSDSSTKWHRNQFLMILFEGVSNGRLLMYDPATGSTTELLNDLLFANGVQLTKDKSAVLISETFKARILKYDLKTKQVTVWADNLPGFPDNIRYSKVTGTYWVGLAWNRQKGKFSLGDFLAPRPWLRSILAKVLSIKDLLILKKYFGSTDTKTTALELNEAGTIIRSIHDKTGEVIVSISEVESSDGVMYFGSYYANYIGRLYRKNVPGL</sequence>
<keyword evidence="5" id="KW-0472">Membrane</keyword>
<feature type="compositionally biased region" description="Basic and acidic residues" evidence="4">
    <location>
        <begin position="9"/>
        <end position="29"/>
    </location>
</feature>
<dbReference type="Pfam" id="PF20067">
    <property type="entry name" value="SSL_N"/>
    <property type="match status" value="1"/>
</dbReference>
<protein>
    <recommendedName>
        <fullName evidence="6">Strictosidine synthase conserved region domain-containing protein</fullName>
    </recommendedName>
</protein>
<proteinExistence type="inferred from homology"/>
<keyword evidence="5" id="KW-0812">Transmembrane</keyword>
<dbReference type="SUPFAM" id="SSF63829">
    <property type="entry name" value="Calcium-dependent phosphotriesterase"/>
    <property type="match status" value="1"/>
</dbReference>
<dbReference type="EMBL" id="HACG01027657">
    <property type="protein sequence ID" value="CEK74522.1"/>
    <property type="molecule type" value="Transcribed_RNA"/>
</dbReference>
<keyword evidence="3" id="KW-0325">Glycoprotein</keyword>
<evidence type="ECO:0000256" key="3">
    <source>
        <dbReference type="ARBA" id="ARBA00023180"/>
    </source>
</evidence>
<evidence type="ECO:0000256" key="1">
    <source>
        <dbReference type="ARBA" id="ARBA00009191"/>
    </source>
</evidence>
<gene>
    <name evidence="7" type="primary">ORF91424</name>
</gene>
<reference evidence="7" key="1">
    <citation type="submission" date="2014-12" db="EMBL/GenBank/DDBJ databases">
        <title>Insight into the proteome of Arion vulgaris.</title>
        <authorList>
            <person name="Aradska J."/>
            <person name="Bulat T."/>
            <person name="Smidak R."/>
            <person name="Sarate P."/>
            <person name="Gangsoo J."/>
            <person name="Sialana F."/>
            <person name="Bilban M."/>
            <person name="Lubec G."/>
        </authorList>
    </citation>
    <scope>NUCLEOTIDE SEQUENCE</scope>
    <source>
        <tissue evidence="7">Skin</tissue>
    </source>
</reference>
<dbReference type="Pfam" id="PF03088">
    <property type="entry name" value="Str_synth"/>
    <property type="match status" value="1"/>
</dbReference>
<dbReference type="InterPro" id="IPR018119">
    <property type="entry name" value="Strictosidine_synth_cons-reg"/>
</dbReference>
<keyword evidence="2" id="KW-0597">Phosphoprotein</keyword>
<evidence type="ECO:0000256" key="4">
    <source>
        <dbReference type="SAM" id="MobiDB-lite"/>
    </source>
</evidence>
<evidence type="ECO:0000313" key="7">
    <source>
        <dbReference type="EMBL" id="CEK74522.1"/>
    </source>
</evidence>
<accession>A0A0B7A1Q4</accession>